<dbReference type="AlphaFoldDB" id="A0AA41S021"/>
<feature type="region of interest" description="Disordered" evidence="1">
    <location>
        <begin position="1"/>
        <end position="25"/>
    </location>
</feature>
<reference evidence="2" key="1">
    <citation type="submission" date="2022-03" db="EMBL/GenBank/DDBJ databases">
        <title>A functionally conserved STORR gene fusion in Papaver species that diverged 16.8 million years ago.</title>
        <authorList>
            <person name="Catania T."/>
        </authorList>
    </citation>
    <scope>NUCLEOTIDE SEQUENCE</scope>
    <source>
        <strain evidence="2">S-191538</strain>
    </source>
</reference>
<evidence type="ECO:0000313" key="3">
    <source>
        <dbReference type="Proteomes" id="UP001177140"/>
    </source>
</evidence>
<protein>
    <submittedName>
        <fullName evidence="2">Uncharacterized protein</fullName>
    </submittedName>
</protein>
<gene>
    <name evidence="2" type="ORF">MKW94_026133</name>
</gene>
<evidence type="ECO:0000256" key="1">
    <source>
        <dbReference type="SAM" id="MobiDB-lite"/>
    </source>
</evidence>
<dbReference type="Proteomes" id="UP001177140">
    <property type="component" value="Unassembled WGS sequence"/>
</dbReference>
<organism evidence="2 3">
    <name type="scientific">Papaver nudicaule</name>
    <name type="common">Iceland poppy</name>
    <dbReference type="NCBI Taxonomy" id="74823"/>
    <lineage>
        <taxon>Eukaryota</taxon>
        <taxon>Viridiplantae</taxon>
        <taxon>Streptophyta</taxon>
        <taxon>Embryophyta</taxon>
        <taxon>Tracheophyta</taxon>
        <taxon>Spermatophyta</taxon>
        <taxon>Magnoliopsida</taxon>
        <taxon>Ranunculales</taxon>
        <taxon>Papaveraceae</taxon>
        <taxon>Papaveroideae</taxon>
        <taxon>Papaver</taxon>
    </lineage>
</organism>
<feature type="compositionally biased region" description="Basic and acidic residues" evidence="1">
    <location>
        <begin position="7"/>
        <end position="24"/>
    </location>
</feature>
<dbReference type="EMBL" id="JAJJMA010060680">
    <property type="protein sequence ID" value="MCL7026744.1"/>
    <property type="molecule type" value="Genomic_DNA"/>
</dbReference>
<accession>A0AA41S021</accession>
<sequence length="122" mass="13925">MIMESLDITKEQRGEATTDRRDGMIPELEDDEVIKILPPWMIMQGMNVTKDQRGEAITDHQDGMKSELEDDDEWHEWVDAPTTGMATETFKLHDLNVPAVNSSPLSRLWFLMLSQGDHGLRG</sequence>
<proteinExistence type="predicted"/>
<name>A0AA41S021_PAPNU</name>
<keyword evidence="3" id="KW-1185">Reference proteome</keyword>
<evidence type="ECO:0000313" key="2">
    <source>
        <dbReference type="EMBL" id="MCL7026744.1"/>
    </source>
</evidence>
<comment type="caution">
    <text evidence="2">The sequence shown here is derived from an EMBL/GenBank/DDBJ whole genome shotgun (WGS) entry which is preliminary data.</text>
</comment>